<dbReference type="InterPro" id="IPR014729">
    <property type="entry name" value="Rossmann-like_a/b/a_fold"/>
</dbReference>
<proteinExistence type="predicted"/>
<evidence type="ECO:0000259" key="8">
    <source>
        <dbReference type="Pfam" id="PF01467"/>
    </source>
</evidence>
<evidence type="ECO:0000313" key="9">
    <source>
        <dbReference type="EMBL" id="SVA38897.1"/>
    </source>
</evidence>
<reference evidence="9" key="1">
    <citation type="submission" date="2018-05" db="EMBL/GenBank/DDBJ databases">
        <authorList>
            <person name="Lanie J.A."/>
            <person name="Ng W.-L."/>
            <person name="Kazmierczak K.M."/>
            <person name="Andrzejewski T.M."/>
            <person name="Davidsen T.M."/>
            <person name="Wayne K.J."/>
            <person name="Tettelin H."/>
            <person name="Glass J.I."/>
            <person name="Rusch D."/>
            <person name="Podicherti R."/>
            <person name="Tsui H.-C.T."/>
            <person name="Winkler M.E."/>
        </authorList>
    </citation>
    <scope>NUCLEOTIDE SEQUENCE</scope>
</reference>
<organism evidence="9">
    <name type="scientific">marine metagenome</name>
    <dbReference type="NCBI Taxonomy" id="408172"/>
    <lineage>
        <taxon>unclassified sequences</taxon>
        <taxon>metagenomes</taxon>
        <taxon>ecological metagenomes</taxon>
    </lineage>
</organism>
<dbReference type="UniPathway" id="UPA00253"/>
<protein>
    <recommendedName>
        <fullName evidence="8">Cytidyltransferase-like domain-containing protein</fullName>
    </recommendedName>
</protein>
<feature type="non-terminal residue" evidence="9">
    <location>
        <position position="139"/>
    </location>
</feature>
<evidence type="ECO:0000256" key="5">
    <source>
        <dbReference type="ARBA" id="ARBA00022741"/>
    </source>
</evidence>
<dbReference type="AlphaFoldDB" id="A0A381VGW7"/>
<dbReference type="EMBL" id="UINC01008650">
    <property type="protein sequence ID" value="SVA38897.1"/>
    <property type="molecule type" value="Genomic_DNA"/>
</dbReference>
<dbReference type="GO" id="GO:0009435">
    <property type="term" value="P:NAD+ biosynthetic process"/>
    <property type="evidence" value="ECO:0007669"/>
    <property type="project" value="UniProtKB-UniPathway"/>
</dbReference>
<dbReference type="Pfam" id="PF01467">
    <property type="entry name" value="CTP_transf_like"/>
    <property type="match status" value="1"/>
</dbReference>
<sequence length="139" mass="16686">MRRIGLLGGSFDPPHKGHIYISIEAKKLLQINEIWWLVTPQNPLKISEPATYQERIKNCKEITKDKPIIIKEIEKKINSKYTYQTLDYLLNHYVNIKFFWLMGADNLINFHKWQKWRQIFKEISIVVFKRHGYNNNALK</sequence>
<keyword evidence="2" id="KW-0662">Pyridine nucleotide biosynthesis</keyword>
<accession>A0A381VGW7</accession>
<keyword evidence="4" id="KW-0548">Nucleotidyltransferase</keyword>
<dbReference type="CDD" id="cd02165">
    <property type="entry name" value="NMNAT"/>
    <property type="match status" value="1"/>
</dbReference>
<evidence type="ECO:0000256" key="3">
    <source>
        <dbReference type="ARBA" id="ARBA00022679"/>
    </source>
</evidence>
<dbReference type="SUPFAM" id="SSF52374">
    <property type="entry name" value="Nucleotidylyl transferase"/>
    <property type="match status" value="1"/>
</dbReference>
<dbReference type="InterPro" id="IPR005248">
    <property type="entry name" value="NadD/NMNAT"/>
</dbReference>
<dbReference type="GO" id="GO:0070566">
    <property type="term" value="F:adenylyltransferase activity"/>
    <property type="evidence" value="ECO:0007669"/>
    <property type="project" value="UniProtKB-ARBA"/>
</dbReference>
<dbReference type="InterPro" id="IPR004821">
    <property type="entry name" value="Cyt_trans-like"/>
</dbReference>
<keyword evidence="7" id="KW-0520">NAD</keyword>
<dbReference type="NCBIfam" id="TIGR00125">
    <property type="entry name" value="cyt_tran_rel"/>
    <property type="match status" value="1"/>
</dbReference>
<keyword evidence="5" id="KW-0547">Nucleotide-binding</keyword>
<evidence type="ECO:0000256" key="6">
    <source>
        <dbReference type="ARBA" id="ARBA00022840"/>
    </source>
</evidence>
<dbReference type="GO" id="GO:0005524">
    <property type="term" value="F:ATP binding"/>
    <property type="evidence" value="ECO:0007669"/>
    <property type="project" value="UniProtKB-KW"/>
</dbReference>
<feature type="domain" description="Cytidyltransferase-like" evidence="8">
    <location>
        <begin position="6"/>
        <end position="131"/>
    </location>
</feature>
<evidence type="ECO:0000256" key="4">
    <source>
        <dbReference type="ARBA" id="ARBA00022695"/>
    </source>
</evidence>
<name>A0A381VGW7_9ZZZZ</name>
<evidence type="ECO:0000256" key="1">
    <source>
        <dbReference type="ARBA" id="ARBA00004790"/>
    </source>
</evidence>
<dbReference type="Gene3D" id="3.40.50.620">
    <property type="entry name" value="HUPs"/>
    <property type="match status" value="1"/>
</dbReference>
<comment type="pathway">
    <text evidence="1">Cofactor biosynthesis; NAD(+) biosynthesis.</text>
</comment>
<dbReference type="PANTHER" id="PTHR39321">
    <property type="entry name" value="NICOTINATE-NUCLEOTIDE ADENYLYLTRANSFERASE-RELATED"/>
    <property type="match status" value="1"/>
</dbReference>
<evidence type="ECO:0000256" key="7">
    <source>
        <dbReference type="ARBA" id="ARBA00023027"/>
    </source>
</evidence>
<keyword evidence="3" id="KW-0808">Transferase</keyword>
<gene>
    <name evidence="9" type="ORF">METZ01_LOCUS91751</name>
</gene>
<evidence type="ECO:0000256" key="2">
    <source>
        <dbReference type="ARBA" id="ARBA00022642"/>
    </source>
</evidence>
<keyword evidence="6" id="KW-0067">ATP-binding</keyword>
<dbReference type="PANTHER" id="PTHR39321:SF3">
    <property type="entry name" value="PHOSPHOPANTETHEINE ADENYLYLTRANSFERASE"/>
    <property type="match status" value="1"/>
</dbReference>